<feature type="compositionally biased region" description="Polar residues" evidence="8">
    <location>
        <begin position="793"/>
        <end position="802"/>
    </location>
</feature>
<accession>A0A5N6L4D1</accession>
<dbReference type="PANTHER" id="PTHR24346">
    <property type="entry name" value="MAP/MICROTUBULE AFFINITY-REGULATING KINASE"/>
    <property type="match status" value="1"/>
</dbReference>
<evidence type="ECO:0000256" key="1">
    <source>
        <dbReference type="ARBA" id="ARBA00006234"/>
    </source>
</evidence>
<dbReference type="AlphaFoldDB" id="A0A5N6L4D1"/>
<dbReference type="InterPro" id="IPR000719">
    <property type="entry name" value="Prot_kinase_dom"/>
</dbReference>
<keyword evidence="11" id="KW-1185">Reference proteome</keyword>
<keyword evidence="2" id="KW-0808">Transferase</keyword>
<evidence type="ECO:0000313" key="10">
    <source>
        <dbReference type="EMBL" id="KAB8754777.1"/>
    </source>
</evidence>
<dbReference type="InterPro" id="IPR017441">
    <property type="entry name" value="Protein_kinase_ATP_BS"/>
</dbReference>
<proteinExistence type="inferred from homology"/>
<evidence type="ECO:0000256" key="4">
    <source>
        <dbReference type="ARBA" id="ARBA00022777"/>
    </source>
</evidence>
<keyword evidence="4" id="KW-0418">Kinase</keyword>
<keyword evidence="5 7" id="KW-0067">ATP-binding</keyword>
<feature type="compositionally biased region" description="Basic and acidic residues" evidence="8">
    <location>
        <begin position="689"/>
        <end position="712"/>
    </location>
</feature>
<feature type="compositionally biased region" description="Polar residues" evidence="8">
    <location>
        <begin position="399"/>
        <end position="413"/>
    </location>
</feature>
<evidence type="ECO:0000256" key="5">
    <source>
        <dbReference type="ARBA" id="ARBA00022840"/>
    </source>
</evidence>
<feature type="compositionally biased region" description="Polar residues" evidence="8">
    <location>
        <begin position="568"/>
        <end position="577"/>
    </location>
</feature>
<feature type="compositionally biased region" description="Low complexity" evidence="8">
    <location>
        <begin position="718"/>
        <end position="741"/>
    </location>
</feature>
<feature type="domain" description="Protein kinase" evidence="9">
    <location>
        <begin position="52"/>
        <end position="352"/>
    </location>
</feature>
<feature type="compositionally biased region" description="Low complexity" evidence="8">
    <location>
        <begin position="370"/>
        <end position="380"/>
    </location>
</feature>
<dbReference type="PANTHER" id="PTHR24346:SF110">
    <property type="entry name" value="NON-SPECIFIC SERINE_THREONINE PROTEIN KINASE"/>
    <property type="match status" value="1"/>
</dbReference>
<feature type="region of interest" description="Disordered" evidence="8">
    <location>
        <begin position="1"/>
        <end position="40"/>
    </location>
</feature>
<feature type="compositionally biased region" description="Polar residues" evidence="8">
    <location>
        <begin position="510"/>
        <end position="535"/>
    </location>
</feature>
<dbReference type="SUPFAM" id="SSF56112">
    <property type="entry name" value="Protein kinase-like (PK-like)"/>
    <property type="match status" value="1"/>
</dbReference>
<feature type="binding site" evidence="7">
    <location>
        <position position="88"/>
    </location>
    <ligand>
        <name>ATP</name>
        <dbReference type="ChEBI" id="CHEBI:30616"/>
    </ligand>
</feature>
<evidence type="ECO:0000256" key="2">
    <source>
        <dbReference type="ARBA" id="ARBA00022679"/>
    </source>
</evidence>
<gene>
    <name evidence="10" type="ORF">FH972_026565</name>
</gene>
<dbReference type="Proteomes" id="UP000327013">
    <property type="component" value="Unassembled WGS sequence"/>
</dbReference>
<dbReference type="GO" id="GO:0005737">
    <property type="term" value="C:cytoplasm"/>
    <property type="evidence" value="ECO:0007669"/>
    <property type="project" value="TreeGrafter"/>
</dbReference>
<feature type="compositionally biased region" description="Basic and acidic residues" evidence="8">
    <location>
        <begin position="477"/>
        <end position="492"/>
    </location>
</feature>
<dbReference type="OrthoDB" id="193931at2759"/>
<dbReference type="PROSITE" id="PS50011">
    <property type="entry name" value="PROTEIN_KINASE_DOM"/>
    <property type="match status" value="1"/>
</dbReference>
<dbReference type="PROSITE" id="PS00108">
    <property type="entry name" value="PROTEIN_KINASE_ST"/>
    <property type="match status" value="1"/>
</dbReference>
<dbReference type="GO" id="GO:0035556">
    <property type="term" value="P:intracellular signal transduction"/>
    <property type="evidence" value="ECO:0007669"/>
    <property type="project" value="TreeGrafter"/>
</dbReference>
<feature type="compositionally biased region" description="Basic and acidic residues" evidence="8">
    <location>
        <begin position="29"/>
        <end position="40"/>
    </location>
</feature>
<dbReference type="Gene3D" id="1.10.510.10">
    <property type="entry name" value="Transferase(Phosphotransferase) domain 1"/>
    <property type="match status" value="1"/>
</dbReference>
<feature type="compositionally biased region" description="Basic and acidic residues" evidence="8">
    <location>
        <begin position="618"/>
        <end position="630"/>
    </location>
</feature>
<evidence type="ECO:0000256" key="6">
    <source>
        <dbReference type="ARBA" id="ARBA00058225"/>
    </source>
</evidence>
<dbReference type="SMART" id="SM00220">
    <property type="entry name" value="S_TKc"/>
    <property type="match status" value="1"/>
</dbReference>
<reference evidence="10 11" key="1">
    <citation type="submission" date="2019-06" db="EMBL/GenBank/DDBJ databases">
        <title>A chromosomal-level reference genome of Carpinus fangiana (Coryloideae, Betulaceae).</title>
        <authorList>
            <person name="Yang X."/>
            <person name="Wang Z."/>
            <person name="Zhang L."/>
            <person name="Hao G."/>
            <person name="Liu J."/>
            <person name="Yang Y."/>
        </authorList>
    </citation>
    <scope>NUCLEOTIDE SEQUENCE [LARGE SCALE GENOMIC DNA]</scope>
    <source>
        <strain evidence="10">Cfa_2016G</strain>
        <tissue evidence="10">Leaf</tissue>
    </source>
</reference>
<protein>
    <recommendedName>
        <fullName evidence="9">Protein kinase domain-containing protein</fullName>
    </recommendedName>
</protein>
<comment type="caution">
    <text evidence="10">The sequence shown here is derived from an EMBL/GenBank/DDBJ whole genome shotgun (WGS) entry which is preliminary data.</text>
</comment>
<sequence length="830" mass="91734">MAVASPQAGASSATYATDAWSAQQAQDASPKRRQDFSRENTDDNFEYKLGDYILGQTLGAGEFGKVRLGWKKPSASSGTPAAPQVAIKMIKRRKLDTTSRVGKVYREINILRELEHPNIVRLHEMVETDDTIGIILEYASGGELFDYILHHRYLKDPSARRLFAQLISGVGYLHKKGIIHRDLKLENLLLDRNKNIIITDFGFANQFDPLDMLPDNIEKNLHKRDWVQANNLDKPGKNGWRRGDLMATSCGSPCYAAPELVVSDGLYHGRKVDVWSCGVILYAMLAGYLPFDDDPKNPDGDNINALYQYITNTELIFPDYVTPHARDLLRRILVPDPRKRADLFEVARHSWLSEFSNQLESVTSTVDTAPISSIKPPISIDGQSPPSLARSASVREPSKPNSSPSGTVPSFPSRTAAAAEDVMSKASPTSRDAKRRTVQLEYVPPQNHTQRSPRDNPYQYGSSSMNSSTRPRTQENGSREVRPHPPPKDEPPGIKGKAPPPVRPARDYPRSTSDSTAFTSGQYPSRPATQGSMTGSRLPPSRGSYGQPSSATITTTNAHGQVSMPKSAGQQNGTSAVGSGLGPRKQINSASHPSRGHKRSSTLGGLGDKLLGRSSSVSKRENTRPSKTDRTYPPTSMKPMAYNEQGSNEGYQPRASVDSKRSGAFGKKSSFDAGSDQYPQSTRTSRRFSWFEKLRPRSSRDTGNWGREENASRDTNYAPTQAWQQTSTSTNATQSTQTGTTRNPIRRSISRIRDSLDGGSRGPLGTSTQQAAPQEEQFGFKPHRRFDEEYSNSKKQQTSAGSSGAARRVMDYFRRRKQPSTQPEYWDNDG</sequence>
<evidence type="ECO:0000256" key="7">
    <source>
        <dbReference type="PROSITE-ProRule" id="PRU10141"/>
    </source>
</evidence>
<dbReference type="Pfam" id="PF00069">
    <property type="entry name" value="Pkinase"/>
    <property type="match status" value="1"/>
</dbReference>
<evidence type="ECO:0000259" key="9">
    <source>
        <dbReference type="PROSITE" id="PS50011"/>
    </source>
</evidence>
<dbReference type="FunFam" id="3.30.200.20:FF:000042">
    <property type="entry name" value="Aurora kinase A"/>
    <property type="match status" value="1"/>
</dbReference>
<dbReference type="PROSITE" id="PS00107">
    <property type="entry name" value="PROTEIN_KINASE_ATP"/>
    <property type="match status" value="1"/>
</dbReference>
<evidence type="ECO:0000313" key="11">
    <source>
        <dbReference type="Proteomes" id="UP000327013"/>
    </source>
</evidence>
<feature type="compositionally biased region" description="Polar residues" evidence="8">
    <location>
        <begin position="459"/>
        <end position="476"/>
    </location>
</feature>
<dbReference type="InterPro" id="IPR008271">
    <property type="entry name" value="Ser/Thr_kinase_AS"/>
</dbReference>
<dbReference type="FunFam" id="1.10.510.10:FF:000571">
    <property type="entry name" value="Maternal embryonic leucine zipper kinase"/>
    <property type="match status" value="1"/>
</dbReference>
<dbReference type="GO" id="GO:0005524">
    <property type="term" value="F:ATP binding"/>
    <property type="evidence" value="ECO:0007669"/>
    <property type="project" value="UniProtKB-UniRule"/>
</dbReference>
<evidence type="ECO:0000256" key="3">
    <source>
        <dbReference type="ARBA" id="ARBA00022741"/>
    </source>
</evidence>
<comment type="similarity">
    <text evidence="1">Belongs to the protein kinase superfamily. CAMK Ser/Thr protein kinase family. SNF1 subfamily.</text>
</comment>
<evidence type="ECO:0000256" key="8">
    <source>
        <dbReference type="SAM" id="MobiDB-lite"/>
    </source>
</evidence>
<feature type="compositionally biased region" description="Polar residues" evidence="8">
    <location>
        <begin position="544"/>
        <end position="560"/>
    </location>
</feature>
<feature type="region of interest" description="Disordered" evidence="8">
    <location>
        <begin position="370"/>
        <end position="830"/>
    </location>
</feature>
<keyword evidence="3 7" id="KW-0547">Nucleotide-binding</keyword>
<organism evidence="10 11">
    <name type="scientific">Carpinus fangiana</name>
    <dbReference type="NCBI Taxonomy" id="176857"/>
    <lineage>
        <taxon>Eukaryota</taxon>
        <taxon>Viridiplantae</taxon>
        <taxon>Streptophyta</taxon>
        <taxon>Embryophyta</taxon>
        <taxon>Tracheophyta</taxon>
        <taxon>Spermatophyta</taxon>
        <taxon>Magnoliopsida</taxon>
        <taxon>eudicotyledons</taxon>
        <taxon>Gunneridae</taxon>
        <taxon>Pentapetalae</taxon>
        <taxon>rosids</taxon>
        <taxon>fabids</taxon>
        <taxon>Fagales</taxon>
        <taxon>Betulaceae</taxon>
        <taxon>Carpinus</taxon>
    </lineage>
</organism>
<comment type="function">
    <text evidence="6">CIPK serine-threonine protein kinases interact with CBL proteins. Binding of a CBL protein to the regulatory NAF domain of CIPK protein lead to the activation of the kinase in a calcium-dependent manner.</text>
</comment>
<feature type="compositionally biased region" description="Low complexity" evidence="8">
    <location>
        <begin position="16"/>
        <end position="28"/>
    </location>
</feature>
<dbReference type="GO" id="GO:0004674">
    <property type="term" value="F:protein serine/threonine kinase activity"/>
    <property type="evidence" value="ECO:0007669"/>
    <property type="project" value="TreeGrafter"/>
</dbReference>
<name>A0A5N6L4D1_9ROSI</name>
<dbReference type="EMBL" id="VIBQ01000099">
    <property type="protein sequence ID" value="KAB8754777.1"/>
    <property type="molecule type" value="Genomic_DNA"/>
</dbReference>
<dbReference type="InterPro" id="IPR011009">
    <property type="entry name" value="Kinase-like_dom_sf"/>
</dbReference>